<dbReference type="OrthoDB" id="117814at2157"/>
<dbReference type="AlphaFoldDB" id="A0A7Z7AUY5"/>
<dbReference type="Proteomes" id="UP000199259">
    <property type="component" value="Unassembled WGS sequence"/>
</dbReference>
<sequence length="538" mass="61128">MSELLEASPITEMGTVVCRDGLIEPPVGKSITIDTTNEDISAIISYDKGKWNFQLIYNGEPRFQTIPSKEPITEAKDSRDNKIIKQLSRLGVGKDEGENLLDEIVTEAIHRKAELFYLMSEDSENENDADCHVCEDESHFTDVDRQRAIATAQNILLTKDPLMFALDVIQTIHTGDKNNIKILLIAIANQSCLNSNGLQATFNGDKGSGKTHLVSSTVHVMPQEYVYVGKLSDKAIYRMLYLLDGSIIFSDDTHLSEALEEIMKEAMSKFQKQISYTVVLNDEAKVFNGPKRMMMLLTSVENRNSDELRDRMFMLTPENSTQQHDNVWDYTNESLKTGESRLVVVDEKILVCREMFRIIKQQTFNVIIPEEIADNAVCTDKSKYRAINKFWDMVKGFTILNFAQREKDDRGYLIATKDDFYNAKELFETQMTNIMSSLDDKERAIMNALVCVHDNSGLSISGIAQKADIPYGTVRDRLKGHGEIKGLLDRISDIKVVTKEGSKTELFRCENVMKFSNEFIYLKGERKDGYSMSNHPSW</sequence>
<name>A0A7Z7AUY5_9EURY</name>
<evidence type="ECO:0000313" key="2">
    <source>
        <dbReference type="Proteomes" id="UP000199259"/>
    </source>
</evidence>
<evidence type="ECO:0000313" key="1">
    <source>
        <dbReference type="EMBL" id="SDF47185.1"/>
    </source>
</evidence>
<gene>
    <name evidence="1" type="ORF">SAMN04488589_0623</name>
</gene>
<organism evidence="1 2">
    <name type="scientific">Methanolobus vulcani</name>
    <dbReference type="NCBI Taxonomy" id="38026"/>
    <lineage>
        <taxon>Archaea</taxon>
        <taxon>Methanobacteriati</taxon>
        <taxon>Methanobacteriota</taxon>
        <taxon>Stenosarchaea group</taxon>
        <taxon>Methanomicrobia</taxon>
        <taxon>Methanosarcinales</taxon>
        <taxon>Methanosarcinaceae</taxon>
        <taxon>Methanolobus</taxon>
    </lineage>
</organism>
<protein>
    <submittedName>
        <fullName evidence="1">Uncharacterized protein</fullName>
    </submittedName>
</protein>
<dbReference type="RefSeq" id="WP_091708626.1">
    <property type="nucleotide sequence ID" value="NZ_FNCA01000002.1"/>
</dbReference>
<dbReference type="InterPro" id="IPR027417">
    <property type="entry name" value="P-loop_NTPase"/>
</dbReference>
<comment type="caution">
    <text evidence="1">The sequence shown here is derived from an EMBL/GenBank/DDBJ whole genome shotgun (WGS) entry which is preliminary data.</text>
</comment>
<proteinExistence type="predicted"/>
<dbReference type="SUPFAM" id="SSF52540">
    <property type="entry name" value="P-loop containing nucleoside triphosphate hydrolases"/>
    <property type="match status" value="1"/>
</dbReference>
<dbReference type="EMBL" id="FNCA01000002">
    <property type="protein sequence ID" value="SDF47185.1"/>
    <property type="molecule type" value="Genomic_DNA"/>
</dbReference>
<keyword evidence="2" id="KW-1185">Reference proteome</keyword>
<reference evidence="1 2" key="1">
    <citation type="submission" date="2016-10" db="EMBL/GenBank/DDBJ databases">
        <authorList>
            <person name="Varghese N."/>
            <person name="Submissions S."/>
        </authorList>
    </citation>
    <scope>NUCLEOTIDE SEQUENCE [LARGE SCALE GENOMIC DNA]</scope>
    <source>
        <strain evidence="1 2">PL 12/M</strain>
    </source>
</reference>
<accession>A0A7Z7AUY5</accession>